<name>A0A6J4V9R3_9BACT</name>
<sequence length="81" mass="8526">MTASPLDLAIRYDPAGGFEDAALALARRLFAQFDEAIDALALIPTPDGDFALYLGGALLVSHRQAGREPMVADVRAALARG</sequence>
<proteinExistence type="predicted"/>
<evidence type="ECO:0000313" key="2">
    <source>
        <dbReference type="EMBL" id="CAA9572787.1"/>
    </source>
</evidence>
<accession>A0A6J4V9R3</accession>
<dbReference type="InterPro" id="IPR011893">
    <property type="entry name" value="Selenoprotein_Rdx-typ"/>
</dbReference>
<evidence type="ECO:0000256" key="1">
    <source>
        <dbReference type="ARBA" id="ARBA00023284"/>
    </source>
</evidence>
<organism evidence="2">
    <name type="scientific">uncultured Thermomicrobiales bacterium</name>
    <dbReference type="NCBI Taxonomy" id="1645740"/>
    <lineage>
        <taxon>Bacteria</taxon>
        <taxon>Pseudomonadati</taxon>
        <taxon>Thermomicrobiota</taxon>
        <taxon>Thermomicrobia</taxon>
        <taxon>Thermomicrobiales</taxon>
        <taxon>environmental samples</taxon>
    </lineage>
</organism>
<protein>
    <submittedName>
        <fullName evidence="2">Uncharacterized protein</fullName>
    </submittedName>
</protein>
<reference evidence="2" key="1">
    <citation type="submission" date="2020-02" db="EMBL/GenBank/DDBJ databases">
        <authorList>
            <person name="Meier V. D."/>
        </authorList>
    </citation>
    <scope>NUCLEOTIDE SEQUENCE</scope>
    <source>
        <strain evidence="2">AVDCRST_MAG18</strain>
    </source>
</reference>
<keyword evidence="1" id="KW-0676">Redox-active center</keyword>
<dbReference type="EMBL" id="CADCWN010000167">
    <property type="protein sequence ID" value="CAA9572787.1"/>
    <property type="molecule type" value="Genomic_DNA"/>
</dbReference>
<dbReference type="Pfam" id="PF10262">
    <property type="entry name" value="Rdx"/>
    <property type="match status" value="1"/>
</dbReference>
<gene>
    <name evidence="2" type="ORF">AVDCRST_MAG18-2178</name>
</gene>
<dbReference type="AlphaFoldDB" id="A0A6J4V9R3"/>